<dbReference type="Pfam" id="PF08241">
    <property type="entry name" value="Methyltransf_11"/>
    <property type="match status" value="1"/>
</dbReference>
<protein>
    <recommendedName>
        <fullName evidence="1">Methyltransferase type 11 domain-containing protein</fullName>
    </recommendedName>
</protein>
<accession>A0A918LAV3</accession>
<feature type="domain" description="Methyltransferase type 11" evidence="1">
    <location>
        <begin position="45"/>
        <end position="126"/>
    </location>
</feature>
<dbReference type="Proteomes" id="UP000660680">
    <property type="component" value="Unassembled WGS sequence"/>
</dbReference>
<reference evidence="2" key="1">
    <citation type="journal article" date="2014" name="Int. J. Syst. Evol. Microbiol.">
        <title>Complete genome sequence of Corynebacterium casei LMG S-19264T (=DSM 44701T), isolated from a smear-ripened cheese.</title>
        <authorList>
            <consortium name="US DOE Joint Genome Institute (JGI-PGF)"/>
            <person name="Walter F."/>
            <person name="Albersmeier A."/>
            <person name="Kalinowski J."/>
            <person name="Ruckert C."/>
        </authorList>
    </citation>
    <scope>NUCLEOTIDE SEQUENCE</scope>
    <source>
        <strain evidence="2">JCM 3276</strain>
    </source>
</reference>
<evidence type="ECO:0000313" key="2">
    <source>
        <dbReference type="EMBL" id="GGS24724.1"/>
    </source>
</evidence>
<sequence>MDYHGREHWDTVHSVVGDGAGVAAAAVARSAARLLALGPGAVVVDIAGGSGPFLRALPRAAVGVRVDFALGPLRAGTGVCGDALALPLRTGSADAATLLSAWWAMPDIDRVVAEAARVLRPGGALLVHIWGPAERCRLITVGASCVATAIPSMFRPPGVRGPFESTVGEVAAVLRDAGLDDIAAHAFGHSWPLGAADDYWAEFAHLAPTSHAAFRDAAPDARARVRRLLDGLLLRLRRDGVADLSLAWNLVVARKRPVPARFADSRGAVS</sequence>
<dbReference type="CDD" id="cd02440">
    <property type="entry name" value="AdoMet_MTases"/>
    <property type="match status" value="1"/>
</dbReference>
<dbReference type="InterPro" id="IPR029063">
    <property type="entry name" value="SAM-dependent_MTases_sf"/>
</dbReference>
<evidence type="ECO:0000259" key="1">
    <source>
        <dbReference type="Pfam" id="PF08241"/>
    </source>
</evidence>
<proteinExistence type="predicted"/>
<keyword evidence="3" id="KW-1185">Reference proteome</keyword>
<dbReference type="GO" id="GO:0008757">
    <property type="term" value="F:S-adenosylmethionine-dependent methyltransferase activity"/>
    <property type="evidence" value="ECO:0007669"/>
    <property type="project" value="InterPro"/>
</dbReference>
<dbReference type="Gene3D" id="3.40.50.150">
    <property type="entry name" value="Vaccinia Virus protein VP39"/>
    <property type="match status" value="1"/>
</dbReference>
<dbReference type="EMBL" id="BMRB01000001">
    <property type="protein sequence ID" value="GGS24724.1"/>
    <property type="molecule type" value="Genomic_DNA"/>
</dbReference>
<comment type="caution">
    <text evidence="2">The sequence shown here is derived from an EMBL/GenBank/DDBJ whole genome shotgun (WGS) entry which is preliminary data.</text>
</comment>
<evidence type="ECO:0000313" key="3">
    <source>
        <dbReference type="Proteomes" id="UP000660680"/>
    </source>
</evidence>
<gene>
    <name evidence="2" type="ORF">GCM10010171_17400</name>
</gene>
<dbReference type="SUPFAM" id="SSF53335">
    <property type="entry name" value="S-adenosyl-L-methionine-dependent methyltransferases"/>
    <property type="match status" value="1"/>
</dbReference>
<organism evidence="2 3">
    <name type="scientific">Actinokineospora fastidiosa</name>
    <dbReference type="NCBI Taxonomy" id="1816"/>
    <lineage>
        <taxon>Bacteria</taxon>
        <taxon>Bacillati</taxon>
        <taxon>Actinomycetota</taxon>
        <taxon>Actinomycetes</taxon>
        <taxon>Pseudonocardiales</taxon>
        <taxon>Pseudonocardiaceae</taxon>
        <taxon>Actinokineospora</taxon>
    </lineage>
</organism>
<dbReference type="InterPro" id="IPR013216">
    <property type="entry name" value="Methyltransf_11"/>
</dbReference>
<name>A0A918LAV3_9PSEU</name>
<dbReference type="AlphaFoldDB" id="A0A918LAV3"/>
<reference evidence="2" key="2">
    <citation type="submission" date="2020-09" db="EMBL/GenBank/DDBJ databases">
        <authorList>
            <person name="Sun Q."/>
            <person name="Ohkuma M."/>
        </authorList>
    </citation>
    <scope>NUCLEOTIDE SEQUENCE</scope>
    <source>
        <strain evidence="2">JCM 3276</strain>
    </source>
</reference>